<dbReference type="GO" id="GO:0004126">
    <property type="term" value="F:cytidine deaminase activity"/>
    <property type="evidence" value="ECO:0007669"/>
    <property type="project" value="UniProtKB-UniRule"/>
</dbReference>
<dbReference type="PANTHER" id="PTHR11644:SF2">
    <property type="entry name" value="CYTIDINE DEAMINASE"/>
    <property type="match status" value="1"/>
</dbReference>
<comment type="function">
    <text evidence="2 14">This enzyme scavenges exogenous and endogenous cytidine and 2'-deoxycytidine for UMP synthesis.</text>
</comment>
<dbReference type="SUPFAM" id="SSF53927">
    <property type="entry name" value="Cytidine deaminase-like"/>
    <property type="match status" value="1"/>
</dbReference>
<evidence type="ECO:0000256" key="6">
    <source>
        <dbReference type="ARBA" id="ARBA00022723"/>
    </source>
</evidence>
<evidence type="ECO:0000256" key="11">
    <source>
        <dbReference type="ARBA" id="ARBA00049558"/>
    </source>
</evidence>
<feature type="binding site" evidence="13">
    <location>
        <position position="97"/>
    </location>
    <ligand>
        <name>Zn(2+)</name>
        <dbReference type="ChEBI" id="CHEBI:29105"/>
        <note>catalytic</note>
    </ligand>
</feature>
<comment type="similarity">
    <text evidence="3 14">Belongs to the cytidine and deoxycytidylate deaminase family.</text>
</comment>
<evidence type="ECO:0000256" key="5">
    <source>
        <dbReference type="ARBA" id="ARBA00018266"/>
    </source>
</evidence>
<dbReference type="EC" id="3.5.4.5" evidence="4 14"/>
<evidence type="ECO:0000256" key="7">
    <source>
        <dbReference type="ARBA" id="ARBA00022801"/>
    </source>
</evidence>
<dbReference type="EMBL" id="FBSY01000007">
    <property type="protein sequence ID" value="CUW11513.1"/>
    <property type="molecule type" value="Genomic_DNA"/>
</dbReference>
<sequence length="140" mass="15257">MNNEQVEIKMTTAPQQLVKVALEALNQTYTPYSHFPVGAALLTDNDTIFKGVNIENVSFGLTNCAERTAIFSAIAAGYKRFKGLVIAGRTDEPIAPCGACRQVMVEFFEPDMPIWLINDAGKEIKTTIAALMPGSFNALK</sequence>
<dbReference type="CDD" id="cd01283">
    <property type="entry name" value="cytidine_deaminase"/>
    <property type="match status" value="1"/>
</dbReference>
<evidence type="ECO:0000256" key="13">
    <source>
        <dbReference type="PIRSR" id="PIRSR606262-3"/>
    </source>
</evidence>
<evidence type="ECO:0000256" key="14">
    <source>
        <dbReference type="RuleBase" id="RU364006"/>
    </source>
</evidence>
<evidence type="ECO:0000256" key="8">
    <source>
        <dbReference type="ARBA" id="ARBA00022833"/>
    </source>
</evidence>
<dbReference type="InterPro" id="IPR016192">
    <property type="entry name" value="APOBEC/CMP_deaminase_Zn-bd"/>
</dbReference>
<dbReference type="InterPro" id="IPR050202">
    <property type="entry name" value="Cyt/Deoxycyt_deaminase"/>
</dbReference>
<keyword evidence="7 14" id="KW-0378">Hydrolase</keyword>
<protein>
    <recommendedName>
        <fullName evidence="5 14">Cytidine deaminase</fullName>
        <ecNumber evidence="4 14">3.5.4.5</ecNumber>
    </recommendedName>
    <alternativeName>
        <fullName evidence="9 14">Cytidine aminohydrolase</fullName>
    </alternativeName>
</protein>
<accession>A0A9Q3XVM9</accession>
<keyword evidence="18" id="KW-1185">Reference proteome</keyword>
<dbReference type="AlphaFoldDB" id="A0A9Q3XVM9"/>
<gene>
    <name evidence="16" type="ORF">C122C_0946</name>
    <name evidence="17" type="ORF">KIJ12_06345</name>
</gene>
<dbReference type="GO" id="GO:0072527">
    <property type="term" value="P:pyrimidine-containing compound metabolic process"/>
    <property type="evidence" value="ECO:0007669"/>
    <property type="project" value="UniProtKB-ARBA"/>
</dbReference>
<evidence type="ECO:0000256" key="12">
    <source>
        <dbReference type="PIRSR" id="PIRSR606262-1"/>
    </source>
</evidence>
<dbReference type="PROSITE" id="PS00903">
    <property type="entry name" value="CYT_DCMP_DEAMINASES_1"/>
    <property type="match status" value="1"/>
</dbReference>
<evidence type="ECO:0000259" key="15">
    <source>
        <dbReference type="PROSITE" id="PS51747"/>
    </source>
</evidence>
<dbReference type="FunFam" id="3.40.140.10:FF:000008">
    <property type="entry name" value="Cytidine deaminase"/>
    <property type="match status" value="1"/>
</dbReference>
<dbReference type="GO" id="GO:0005829">
    <property type="term" value="C:cytosol"/>
    <property type="evidence" value="ECO:0007669"/>
    <property type="project" value="TreeGrafter"/>
</dbReference>
<reference evidence="16 18" key="1">
    <citation type="submission" date="2015-12" db="EMBL/GenBank/DDBJ databases">
        <authorList>
            <person name="Andreevskaya M."/>
        </authorList>
    </citation>
    <scope>NUCLEOTIDE SEQUENCE [LARGE SCALE GENOMIC DNA]</scope>
    <source>
        <strain evidence="16 18">C122c</strain>
    </source>
</reference>
<evidence type="ECO:0000256" key="9">
    <source>
        <dbReference type="ARBA" id="ARBA00032005"/>
    </source>
</evidence>
<dbReference type="GO" id="GO:0055086">
    <property type="term" value="P:nucleobase-containing small molecule metabolic process"/>
    <property type="evidence" value="ECO:0007669"/>
    <property type="project" value="UniProtKB-ARBA"/>
</dbReference>
<proteinExistence type="inferred from homology"/>
<dbReference type="Pfam" id="PF00383">
    <property type="entry name" value="dCMP_cyt_deam_1"/>
    <property type="match status" value="1"/>
</dbReference>
<dbReference type="EMBL" id="JAHBFI010000016">
    <property type="protein sequence ID" value="MBZ5962762.1"/>
    <property type="molecule type" value="Genomic_DNA"/>
</dbReference>
<evidence type="ECO:0000313" key="17">
    <source>
        <dbReference type="EMBL" id="MBZ5962762.1"/>
    </source>
</evidence>
<dbReference type="Gene3D" id="3.40.140.10">
    <property type="entry name" value="Cytidine Deaminase, domain 2"/>
    <property type="match status" value="1"/>
</dbReference>
<dbReference type="PANTHER" id="PTHR11644">
    <property type="entry name" value="CYTIDINE DEAMINASE"/>
    <property type="match status" value="1"/>
</dbReference>
<comment type="caution">
    <text evidence="17">The sequence shown here is derived from an EMBL/GenBank/DDBJ whole genome shotgun (WGS) entry which is preliminary data.</text>
</comment>
<dbReference type="InterPro" id="IPR006262">
    <property type="entry name" value="Cyt_deam_tetra"/>
</dbReference>
<dbReference type="PROSITE" id="PS51747">
    <property type="entry name" value="CYT_DCMP_DEAMINASES_2"/>
    <property type="match status" value="1"/>
</dbReference>
<evidence type="ECO:0000256" key="3">
    <source>
        <dbReference type="ARBA" id="ARBA00006576"/>
    </source>
</evidence>
<dbReference type="NCBIfam" id="TIGR01354">
    <property type="entry name" value="cyt_deam_tetra"/>
    <property type="match status" value="1"/>
</dbReference>
<organism evidence="17 19">
    <name type="scientific">Leuconostoc gasicomitatum</name>
    <dbReference type="NCBI Taxonomy" id="115778"/>
    <lineage>
        <taxon>Bacteria</taxon>
        <taxon>Bacillati</taxon>
        <taxon>Bacillota</taxon>
        <taxon>Bacilli</taxon>
        <taxon>Lactobacillales</taxon>
        <taxon>Lactobacillaceae</taxon>
        <taxon>Leuconostoc</taxon>
        <taxon>Leuconostoc gelidum group</taxon>
    </lineage>
</organism>
<comment type="cofactor">
    <cofactor evidence="1 13 14">
        <name>Zn(2+)</name>
        <dbReference type="ChEBI" id="CHEBI:29105"/>
    </cofactor>
</comment>
<evidence type="ECO:0000313" key="19">
    <source>
        <dbReference type="Proteomes" id="UP000752647"/>
    </source>
</evidence>
<reference evidence="17" key="2">
    <citation type="submission" date="2021-05" db="EMBL/GenBank/DDBJ databases">
        <title>Pangenome of Leuconostoc gelidum warrants species status for Leuconostoc gelidum subsp. gasicomitatum.</title>
        <authorList>
            <person name="Johansson P."/>
            <person name="Sade E."/>
            <person name="Hultman J."/>
            <person name="Auvinen P."/>
            <person name="Bjorkroth J."/>
        </authorList>
    </citation>
    <scope>NUCLEOTIDE SEQUENCE</scope>
    <source>
        <strain evidence="17">A.21.4</strain>
    </source>
</reference>
<dbReference type="GO" id="GO:0042802">
    <property type="term" value="F:identical protein binding"/>
    <property type="evidence" value="ECO:0007669"/>
    <property type="project" value="UniProtKB-ARBA"/>
</dbReference>
<keyword evidence="6 13" id="KW-0479">Metal-binding</keyword>
<comment type="catalytic activity">
    <reaction evidence="10 14">
        <text>2'-deoxycytidine + H2O + H(+) = 2'-deoxyuridine + NH4(+)</text>
        <dbReference type="Rhea" id="RHEA:13433"/>
        <dbReference type="ChEBI" id="CHEBI:15377"/>
        <dbReference type="ChEBI" id="CHEBI:15378"/>
        <dbReference type="ChEBI" id="CHEBI:15698"/>
        <dbReference type="ChEBI" id="CHEBI:16450"/>
        <dbReference type="ChEBI" id="CHEBI:28938"/>
        <dbReference type="EC" id="3.5.4.5"/>
    </reaction>
</comment>
<evidence type="ECO:0000256" key="2">
    <source>
        <dbReference type="ARBA" id="ARBA00003949"/>
    </source>
</evidence>
<evidence type="ECO:0000313" key="18">
    <source>
        <dbReference type="Proteomes" id="UP000199271"/>
    </source>
</evidence>
<feature type="binding site" evidence="13">
    <location>
        <position position="64"/>
    </location>
    <ligand>
        <name>Zn(2+)</name>
        <dbReference type="ChEBI" id="CHEBI:29105"/>
        <note>catalytic</note>
    </ligand>
</feature>
<dbReference type="Proteomes" id="UP000752647">
    <property type="component" value="Unassembled WGS sequence"/>
</dbReference>
<feature type="domain" description="CMP/dCMP-type deaminase" evidence="15">
    <location>
        <begin position="12"/>
        <end position="139"/>
    </location>
</feature>
<evidence type="ECO:0000313" key="16">
    <source>
        <dbReference type="EMBL" id="CUW11513.1"/>
    </source>
</evidence>
<dbReference type="GO" id="GO:0008270">
    <property type="term" value="F:zinc ion binding"/>
    <property type="evidence" value="ECO:0007669"/>
    <property type="project" value="UniProtKB-UniRule"/>
</dbReference>
<keyword evidence="8 13" id="KW-0862">Zinc</keyword>
<dbReference type="NCBIfam" id="NF004064">
    <property type="entry name" value="PRK05578.1"/>
    <property type="match status" value="1"/>
</dbReference>
<dbReference type="Proteomes" id="UP000199271">
    <property type="component" value="Unassembled WGS sequence"/>
</dbReference>
<feature type="binding site" evidence="13">
    <location>
        <position position="100"/>
    </location>
    <ligand>
        <name>Zn(2+)</name>
        <dbReference type="ChEBI" id="CHEBI:29105"/>
        <note>catalytic</note>
    </ligand>
</feature>
<feature type="active site" description="Proton donor" evidence="12">
    <location>
        <position position="66"/>
    </location>
</feature>
<evidence type="ECO:0000256" key="10">
    <source>
        <dbReference type="ARBA" id="ARBA00049252"/>
    </source>
</evidence>
<comment type="catalytic activity">
    <reaction evidence="11 14">
        <text>cytidine + H2O + H(+) = uridine + NH4(+)</text>
        <dbReference type="Rhea" id="RHEA:16069"/>
        <dbReference type="ChEBI" id="CHEBI:15377"/>
        <dbReference type="ChEBI" id="CHEBI:15378"/>
        <dbReference type="ChEBI" id="CHEBI:16704"/>
        <dbReference type="ChEBI" id="CHEBI:17562"/>
        <dbReference type="ChEBI" id="CHEBI:28938"/>
        <dbReference type="EC" id="3.5.4.5"/>
    </reaction>
</comment>
<evidence type="ECO:0000256" key="1">
    <source>
        <dbReference type="ARBA" id="ARBA00001947"/>
    </source>
</evidence>
<name>A0A9Q3XVM9_9LACO</name>
<dbReference type="InterPro" id="IPR002125">
    <property type="entry name" value="CMP_dCMP_dom"/>
</dbReference>
<evidence type="ECO:0000256" key="4">
    <source>
        <dbReference type="ARBA" id="ARBA00012783"/>
    </source>
</evidence>
<dbReference type="InterPro" id="IPR016193">
    <property type="entry name" value="Cytidine_deaminase-like"/>
</dbReference>